<feature type="repeat" description="WD" evidence="7">
    <location>
        <begin position="548"/>
        <end position="582"/>
    </location>
</feature>
<keyword evidence="9" id="KW-1185">Reference proteome</keyword>
<evidence type="ECO:0000256" key="3">
    <source>
        <dbReference type="ARBA" id="ARBA00023054"/>
    </source>
</evidence>
<evidence type="ECO:0000313" key="8">
    <source>
        <dbReference type="EMBL" id="KAF5536444.1"/>
    </source>
</evidence>
<evidence type="ECO:0000256" key="7">
    <source>
        <dbReference type="PROSITE-ProRule" id="PRU00221"/>
    </source>
</evidence>
<dbReference type="PROSITE" id="PS00678">
    <property type="entry name" value="WD_REPEATS_1"/>
    <property type="match status" value="3"/>
</dbReference>
<dbReference type="InterPro" id="IPR019775">
    <property type="entry name" value="WD40_repeat_CS"/>
</dbReference>
<keyword evidence="3" id="KW-0175">Coiled coil</keyword>
<dbReference type="GO" id="GO:1990234">
    <property type="term" value="C:transferase complex"/>
    <property type="evidence" value="ECO:0007669"/>
    <property type="project" value="UniProtKB-ARBA"/>
</dbReference>
<proteinExistence type="inferred from homology"/>
<protein>
    <recommendedName>
        <fullName evidence="5">Mitochondrial division protein 1</fullName>
    </recommendedName>
</protein>
<evidence type="ECO:0000256" key="4">
    <source>
        <dbReference type="ARBA" id="ARBA00038415"/>
    </source>
</evidence>
<evidence type="ECO:0000256" key="2">
    <source>
        <dbReference type="ARBA" id="ARBA00022737"/>
    </source>
</evidence>
<comment type="caution">
    <text evidence="8">The sequence shown here is derived from an EMBL/GenBank/DDBJ whole genome shotgun (WGS) entry which is preliminary data.</text>
</comment>
<accession>A0A8H5IH84</accession>
<comment type="similarity">
    <text evidence="4">Belongs to the WD repeat MDV1/CAF4 family.</text>
</comment>
<sequence>MSLMGKSSEMVVLNGYTIHCWLPTATLPTLEDACVAEADAPKAKDEFNYVSDLAFTPDSERIASGSNFEAVRFWDVGSMATLQKFQGGSRDKISSVAISPDGKCLAGGSDDSTVMLWSIETSDLYYSIKAHSGWVNSVTFSSDGRSLVSGSMDQTVAVWNVATGEEVKRIKVQSSGVNSVTFSPNGSLLATGSVDGVLRLWSFSKTPEQTPKILDGHLGPMNSLRFCPRGNRIASGSDDLTIKLWDISTETFQSFNGHTKKVMTVAFLPMLGGINSVLFSPNGTALASSSFNDEVRLWDTNNWIMVGKLDDFEEDISSGTVAAHRAYPTAFGGAVDHNRECKGHPMAITCVTFSPDGRWLASGSCDSMVKLWLVAKEQWNLAGHSSSITDLCFSPDSRLVASASADGIVMLWDCATAAALHTLRGCKTAVLSVYFSRDSRLLGASFTKGAVRIWDSSTGQSQFDSSDISGEVTGLAFSPNSLSLALLSSDFSITLWDQSTSLPLSVLRGHLAPVTSVTYSQDGKYLVSCSEDATVRLWNKEGGSWGIVECESEPAKHAALSPDNQLLVYCSANGTVRLWDVKCKSIRGFLQLGVTLRSLSFSNCGQYIETNRGAVGIGHFSGSSCPSSHSSAPSEAHAVFVGNRWLSRDMKNVIWLPEDYVASDATAFGNNIVMGHFSGSISFVRLV</sequence>
<organism evidence="8 9">
    <name type="scientific">Fusarium phyllophilum</name>
    <dbReference type="NCBI Taxonomy" id="47803"/>
    <lineage>
        <taxon>Eukaryota</taxon>
        <taxon>Fungi</taxon>
        <taxon>Dikarya</taxon>
        <taxon>Ascomycota</taxon>
        <taxon>Pezizomycotina</taxon>
        <taxon>Sordariomycetes</taxon>
        <taxon>Hypocreomycetidae</taxon>
        <taxon>Hypocreales</taxon>
        <taxon>Nectriaceae</taxon>
        <taxon>Fusarium</taxon>
        <taxon>Fusarium fujikuroi species complex</taxon>
    </lineage>
</organism>
<feature type="repeat" description="WD" evidence="7">
    <location>
        <begin position="43"/>
        <end position="84"/>
    </location>
</feature>
<keyword evidence="2" id="KW-0677">Repeat</keyword>
<reference evidence="8 9" key="1">
    <citation type="submission" date="2020-05" db="EMBL/GenBank/DDBJ databases">
        <title>Identification and distribution of gene clusters putatively required for synthesis of sphingolipid metabolism inhibitors in phylogenetically diverse species of the filamentous fungus Fusarium.</title>
        <authorList>
            <person name="Kim H.-S."/>
            <person name="Busman M."/>
            <person name="Brown D.W."/>
            <person name="Divon H."/>
            <person name="Uhlig S."/>
            <person name="Proctor R.H."/>
        </authorList>
    </citation>
    <scope>NUCLEOTIDE SEQUENCE [LARGE SCALE GENOMIC DNA]</scope>
    <source>
        <strain evidence="8 9">NRRL 13617</strain>
    </source>
</reference>
<dbReference type="Pfam" id="PF00400">
    <property type="entry name" value="WD40"/>
    <property type="match status" value="10"/>
</dbReference>
<gene>
    <name evidence="8" type="ORF">FPHYL_12976</name>
</gene>
<feature type="repeat" description="WD" evidence="7">
    <location>
        <begin position="423"/>
        <end position="464"/>
    </location>
</feature>
<dbReference type="EMBL" id="JAAOAQ010000709">
    <property type="protein sequence ID" value="KAF5536444.1"/>
    <property type="molecule type" value="Genomic_DNA"/>
</dbReference>
<name>A0A8H5IH84_9HYPO</name>
<dbReference type="OrthoDB" id="538223at2759"/>
<dbReference type="Gene3D" id="2.130.10.10">
    <property type="entry name" value="YVTN repeat-like/Quinoprotein amine dehydrogenase"/>
    <property type="match status" value="5"/>
</dbReference>
<dbReference type="PROSITE" id="PS50082">
    <property type="entry name" value="WD_REPEATS_2"/>
    <property type="match status" value="12"/>
</dbReference>
<feature type="repeat" description="WD" evidence="7">
    <location>
        <begin position="381"/>
        <end position="422"/>
    </location>
</feature>
<dbReference type="PROSITE" id="PS50294">
    <property type="entry name" value="WD_REPEATS_REGION"/>
    <property type="match status" value="8"/>
</dbReference>
<dbReference type="InterPro" id="IPR036322">
    <property type="entry name" value="WD40_repeat_dom_sf"/>
</dbReference>
<dbReference type="SUPFAM" id="SSF50978">
    <property type="entry name" value="WD40 repeat-like"/>
    <property type="match status" value="2"/>
</dbReference>
<dbReference type="SMART" id="SM00320">
    <property type="entry name" value="WD40"/>
    <property type="match status" value="12"/>
</dbReference>
<feature type="repeat" description="WD" evidence="7">
    <location>
        <begin position="341"/>
        <end position="372"/>
    </location>
</feature>
<evidence type="ECO:0000256" key="6">
    <source>
        <dbReference type="ARBA" id="ARBA00043913"/>
    </source>
</evidence>
<feature type="repeat" description="WD" evidence="7">
    <location>
        <begin position="465"/>
        <end position="506"/>
    </location>
</feature>
<feature type="repeat" description="WD" evidence="7">
    <location>
        <begin position="86"/>
        <end position="127"/>
    </location>
</feature>
<comment type="function">
    <text evidence="6">Involved in mitochondrial fission. Acts as an adapter protein required to form mitochondrial fission complexes. Formation of these complexes is required to promote constriction and fission of the mitochondrial compartment at a late step in mitochondrial division.</text>
</comment>
<dbReference type="PANTHER" id="PTHR22847">
    <property type="entry name" value="WD40 REPEAT PROTEIN"/>
    <property type="match status" value="1"/>
</dbReference>
<dbReference type="PRINTS" id="PR00320">
    <property type="entry name" value="GPROTEINBRPT"/>
</dbReference>
<evidence type="ECO:0000313" key="9">
    <source>
        <dbReference type="Proteomes" id="UP000582016"/>
    </source>
</evidence>
<dbReference type="CDD" id="cd00200">
    <property type="entry name" value="WD40"/>
    <property type="match status" value="2"/>
</dbReference>
<evidence type="ECO:0000256" key="1">
    <source>
        <dbReference type="ARBA" id="ARBA00022574"/>
    </source>
</evidence>
<feature type="repeat" description="WD" evidence="7">
    <location>
        <begin position="507"/>
        <end position="539"/>
    </location>
</feature>
<keyword evidence="1 7" id="KW-0853">WD repeat</keyword>
<feature type="repeat" description="WD" evidence="7">
    <location>
        <begin position="170"/>
        <end position="204"/>
    </location>
</feature>
<feature type="repeat" description="WD" evidence="7">
    <location>
        <begin position="128"/>
        <end position="169"/>
    </location>
</feature>
<evidence type="ECO:0000256" key="5">
    <source>
        <dbReference type="ARBA" id="ARBA00039789"/>
    </source>
</evidence>
<feature type="repeat" description="WD" evidence="7">
    <location>
        <begin position="274"/>
        <end position="302"/>
    </location>
</feature>
<dbReference type="InterPro" id="IPR001680">
    <property type="entry name" value="WD40_rpt"/>
</dbReference>
<dbReference type="InterPro" id="IPR020472">
    <property type="entry name" value="WD40_PAC1"/>
</dbReference>
<dbReference type="InterPro" id="IPR015943">
    <property type="entry name" value="WD40/YVTN_repeat-like_dom_sf"/>
</dbReference>
<dbReference type="Proteomes" id="UP000582016">
    <property type="component" value="Unassembled WGS sequence"/>
</dbReference>
<dbReference type="AlphaFoldDB" id="A0A8H5IH84"/>
<dbReference type="PANTHER" id="PTHR22847:SF637">
    <property type="entry name" value="WD REPEAT DOMAIN 5B"/>
    <property type="match status" value="1"/>
</dbReference>
<feature type="repeat" description="WD" evidence="7">
    <location>
        <begin position="214"/>
        <end position="255"/>
    </location>
</feature>